<keyword evidence="2" id="KW-0472">Membrane</keyword>
<proteinExistence type="predicted"/>
<sequence length="198" mass="21770">MKGTLSAPYSRGKRRRGGRAGAYVSLCGSLAPTVSLSAVFFTTANRFFWPRRSAAAAAVESRTHACDLLSRVHVSQNRRTFSCMPVFTLTASLHLSGRKAEELSVFPVALRWIETKKSKGKSNRSSDEAEHTESNYPSQVCSRALVVAQGRFLIPVLQSKPNKRSRQVGFSIPATVVKHASRSSKNELGQSYELSLDH</sequence>
<gene>
    <name evidence="3" type="ORF">B296_00019176</name>
</gene>
<reference evidence="3 4" key="1">
    <citation type="journal article" date="2014" name="Agronomy (Basel)">
        <title>A Draft Genome Sequence for Ensete ventricosum, the Drought-Tolerant Tree Against Hunger.</title>
        <authorList>
            <person name="Harrison J."/>
            <person name="Moore K.A."/>
            <person name="Paszkiewicz K."/>
            <person name="Jones T."/>
            <person name="Grant M."/>
            <person name="Ambacheew D."/>
            <person name="Muzemil S."/>
            <person name="Studholme D.J."/>
        </authorList>
    </citation>
    <scope>NUCLEOTIDE SEQUENCE [LARGE SCALE GENOMIC DNA]</scope>
</reference>
<feature type="region of interest" description="Disordered" evidence="1">
    <location>
        <begin position="177"/>
        <end position="198"/>
    </location>
</feature>
<evidence type="ECO:0000313" key="4">
    <source>
        <dbReference type="Proteomes" id="UP000287651"/>
    </source>
</evidence>
<dbReference type="Proteomes" id="UP000287651">
    <property type="component" value="Unassembled WGS sequence"/>
</dbReference>
<organism evidence="3 4">
    <name type="scientific">Ensete ventricosum</name>
    <name type="common">Abyssinian banana</name>
    <name type="synonym">Musa ensete</name>
    <dbReference type="NCBI Taxonomy" id="4639"/>
    <lineage>
        <taxon>Eukaryota</taxon>
        <taxon>Viridiplantae</taxon>
        <taxon>Streptophyta</taxon>
        <taxon>Embryophyta</taxon>
        <taxon>Tracheophyta</taxon>
        <taxon>Spermatophyta</taxon>
        <taxon>Magnoliopsida</taxon>
        <taxon>Liliopsida</taxon>
        <taxon>Zingiberales</taxon>
        <taxon>Musaceae</taxon>
        <taxon>Ensete</taxon>
    </lineage>
</organism>
<protein>
    <submittedName>
        <fullName evidence="3">Uncharacterized protein</fullName>
    </submittedName>
</protein>
<feature type="compositionally biased region" description="Polar residues" evidence="1">
    <location>
        <begin position="186"/>
        <end position="198"/>
    </location>
</feature>
<evidence type="ECO:0000256" key="2">
    <source>
        <dbReference type="SAM" id="Phobius"/>
    </source>
</evidence>
<comment type="caution">
    <text evidence="3">The sequence shown here is derived from an EMBL/GenBank/DDBJ whole genome shotgun (WGS) entry which is preliminary data.</text>
</comment>
<keyword evidence="2" id="KW-0812">Transmembrane</keyword>
<keyword evidence="2" id="KW-1133">Transmembrane helix</keyword>
<dbReference type="AlphaFoldDB" id="A0A426ZGS4"/>
<name>A0A426ZGS4_ENSVE</name>
<evidence type="ECO:0000313" key="3">
    <source>
        <dbReference type="EMBL" id="RRT63179.1"/>
    </source>
</evidence>
<feature type="transmembrane region" description="Helical" evidence="2">
    <location>
        <begin position="20"/>
        <end position="41"/>
    </location>
</feature>
<dbReference type="EMBL" id="AMZH03006691">
    <property type="protein sequence ID" value="RRT63179.1"/>
    <property type="molecule type" value="Genomic_DNA"/>
</dbReference>
<accession>A0A426ZGS4</accession>
<evidence type="ECO:0000256" key="1">
    <source>
        <dbReference type="SAM" id="MobiDB-lite"/>
    </source>
</evidence>